<gene>
    <name evidence="2" type="ORF">CJ305_04740</name>
</gene>
<reference evidence="2 3" key="1">
    <citation type="submission" date="2017-08" db="EMBL/GenBank/DDBJ databases">
        <title>The whole genome shortgun sequences of strain Leeuwenhoekiella nanhaiensis G18 from the South China Sea.</title>
        <authorList>
            <person name="Liu Q."/>
        </authorList>
    </citation>
    <scope>NUCLEOTIDE SEQUENCE [LARGE SCALE GENOMIC DNA]</scope>
    <source>
        <strain evidence="2 3">G18</strain>
    </source>
</reference>
<keyword evidence="3" id="KW-1185">Reference proteome</keyword>
<dbReference type="SUPFAM" id="SSF109854">
    <property type="entry name" value="DinB/YfiT-like putative metalloenzymes"/>
    <property type="match status" value="1"/>
</dbReference>
<feature type="domain" description="DinB-like" evidence="1">
    <location>
        <begin position="31"/>
        <end position="160"/>
    </location>
</feature>
<evidence type="ECO:0000313" key="3">
    <source>
        <dbReference type="Proteomes" id="UP000229433"/>
    </source>
</evidence>
<sequence>MKKNRQPEVWLRGPVPDVPQLLQPAAHALLQTCEELPVWLEGFDEKELWTKPAGRASVGFHLQHLTGVLDRMMTYAKAEKLTEAQFEYLRNEGTEQETSSVDELIAAFEQKVTEALAYFKTLETSILLEERKVGRKALPSTTLGLLFHAAEHSQRHLGQIVVTASLFKPKD</sequence>
<dbReference type="Proteomes" id="UP000229433">
    <property type="component" value="Unassembled WGS sequence"/>
</dbReference>
<dbReference type="Pfam" id="PF12867">
    <property type="entry name" value="DinB_2"/>
    <property type="match status" value="1"/>
</dbReference>
<keyword evidence="2" id="KW-0378">Hydrolase</keyword>
<dbReference type="InterPro" id="IPR034660">
    <property type="entry name" value="DinB/YfiT-like"/>
</dbReference>
<dbReference type="OrthoDB" id="1439983at2"/>
<dbReference type="Gene3D" id="1.20.120.450">
    <property type="entry name" value="dinb family like domain"/>
    <property type="match status" value="1"/>
</dbReference>
<dbReference type="GO" id="GO:0016787">
    <property type="term" value="F:hydrolase activity"/>
    <property type="evidence" value="ECO:0007669"/>
    <property type="project" value="UniProtKB-KW"/>
</dbReference>
<accession>A0A2G1VU49</accession>
<protein>
    <submittedName>
        <fullName evidence="2">Metal-dependent hydrolase</fullName>
    </submittedName>
</protein>
<organism evidence="2 3">
    <name type="scientific">Leeuwenhoekiella nanhaiensis</name>
    <dbReference type="NCBI Taxonomy" id="1655491"/>
    <lineage>
        <taxon>Bacteria</taxon>
        <taxon>Pseudomonadati</taxon>
        <taxon>Bacteroidota</taxon>
        <taxon>Flavobacteriia</taxon>
        <taxon>Flavobacteriales</taxon>
        <taxon>Flavobacteriaceae</taxon>
        <taxon>Leeuwenhoekiella</taxon>
    </lineage>
</organism>
<proteinExistence type="predicted"/>
<evidence type="ECO:0000313" key="2">
    <source>
        <dbReference type="EMBL" id="PHQ30274.1"/>
    </source>
</evidence>
<dbReference type="InterPro" id="IPR024775">
    <property type="entry name" value="DinB-like"/>
</dbReference>
<dbReference type="RefSeq" id="WP_099645108.1">
    <property type="nucleotide sequence ID" value="NZ_KZ319288.1"/>
</dbReference>
<name>A0A2G1VU49_9FLAO</name>
<evidence type="ECO:0000259" key="1">
    <source>
        <dbReference type="Pfam" id="PF12867"/>
    </source>
</evidence>
<dbReference type="AlphaFoldDB" id="A0A2G1VU49"/>
<comment type="caution">
    <text evidence="2">The sequence shown here is derived from an EMBL/GenBank/DDBJ whole genome shotgun (WGS) entry which is preliminary data.</text>
</comment>
<dbReference type="EMBL" id="NQXA01000002">
    <property type="protein sequence ID" value="PHQ30274.1"/>
    <property type="molecule type" value="Genomic_DNA"/>
</dbReference>